<reference evidence="8 9" key="1">
    <citation type="submission" date="2024-11" db="EMBL/GenBank/DDBJ databases">
        <title>First Report of Moraxella oculi in Brazil in an Infectious Bovine Keratoconjunctivitis Outbreak.</title>
        <authorList>
            <person name="Carvalho C.V."/>
            <person name="Domingues R."/>
            <person name="Coutinho C."/>
            <person name="Honorio N.T.B.S."/>
            <person name="Faza D.R.L.R."/>
            <person name="Carvalho W.A."/>
            <person name="Machado A.B.F."/>
            <person name="Martins M.F."/>
            <person name="Gaspar E.B."/>
        </authorList>
    </citation>
    <scope>NUCLEOTIDE SEQUENCE [LARGE SCALE GENOMIC DNA]</scope>
    <source>
        <strain evidence="8 9">2117LE</strain>
    </source>
</reference>
<evidence type="ECO:0000256" key="3">
    <source>
        <dbReference type="ARBA" id="ARBA00023237"/>
    </source>
</evidence>
<organism evidence="8 9">
    <name type="scientific">Moraxella oculi</name>
    <dbReference type="NCBI Taxonomy" id="2940516"/>
    <lineage>
        <taxon>Bacteria</taxon>
        <taxon>Pseudomonadati</taxon>
        <taxon>Pseudomonadota</taxon>
        <taxon>Gammaproteobacteria</taxon>
        <taxon>Moraxellales</taxon>
        <taxon>Moraxellaceae</taxon>
        <taxon>Moraxella</taxon>
    </lineage>
</organism>
<keyword evidence="2" id="KW-0812">Transmembrane</keyword>
<feature type="chain" id="PRO_5047189100" evidence="4">
    <location>
        <begin position="25"/>
        <end position="679"/>
    </location>
</feature>
<evidence type="ECO:0000259" key="6">
    <source>
        <dbReference type="Pfam" id="PF08479"/>
    </source>
</evidence>
<feature type="domain" description="ShlB POTRA" evidence="7">
    <location>
        <begin position="173"/>
        <end position="224"/>
    </location>
</feature>
<protein>
    <submittedName>
        <fullName evidence="8">ShlB/FhaC/HecB family hemolysin secretion/activation protein</fullName>
    </submittedName>
</protein>
<feature type="domain" description="Polypeptide-transport-associated ShlB-type" evidence="6">
    <location>
        <begin position="122"/>
        <end position="169"/>
    </location>
</feature>
<evidence type="ECO:0000259" key="5">
    <source>
        <dbReference type="Pfam" id="PF03865"/>
    </source>
</evidence>
<comment type="caution">
    <text evidence="8">The sequence shown here is derived from an EMBL/GenBank/DDBJ whole genome shotgun (WGS) entry which is preliminary data.</text>
</comment>
<dbReference type="Gene3D" id="2.40.160.50">
    <property type="entry name" value="membrane protein fhac: a member of the omp85/tpsb transporter family"/>
    <property type="match status" value="1"/>
</dbReference>
<evidence type="ECO:0000259" key="7">
    <source>
        <dbReference type="Pfam" id="PF17287"/>
    </source>
</evidence>
<sequence>MRITTFTIASFTIIHAIHFSDAWAQTHTIKPNTFTLTDDLRQAASVHLSQQNLQASSNSIDFNADHIKPTNISHPDWHTSKDDGPCFVVNEIDFVIDDPKMMRGNLSNLLTPLLDWQKPTYALGRCINNHNLSIIIDIAHNELLKRGYLTSSITVDEQDLLTQKLILTVKLGKVQDIVLTDSQKTPFYIYSAIPIKPNQALRLSDLEQGLDTLKRIDPKATAQIMPSDSNRFTSDITHSNKSSPGLSDLVINMNRHQSAVFGVNIDNSLSKSYGKYLTTASIRANNLLRINDEWQISVNYPLVRLADMIQNNLGTQINKDRQTNYHASLSSTHGLYKFSIAHSHHQYKHFIEGLNAPLTYHGTSQTSTIGLSRLMHRNSHQKTEGYIKANHKRSANYIDDVNIEVQNRRTTGYNLGIIYQHHFFKGGYLYANLDYKHGVGALKAMPAPEESIHDAFGRQMPSEGHAKAPIWSLHTSFQKPFNITVKHKGHIQDFNQNTHQTRSLSQTPILLSYTAKVQAQYAKQTPVPSDLFYLGGRNSIKGVKEGNYLSGEHGFSLSQEIAWRPSYIISQKLGMSSHNIQPYASIDQGYVYGQNTIKNQRYMLAGAIGLRYYFQRNTMPNKQNQGFGFKGNQLHPSASIDLNNQPATAYLDLFIGKSIKTPTFIKKETVIGVNAGFDF</sequence>
<dbReference type="Proteomes" id="UP001624684">
    <property type="component" value="Unassembled WGS sequence"/>
</dbReference>
<name>A0ABW8U700_9GAMM</name>
<feature type="signal peptide" evidence="4">
    <location>
        <begin position="1"/>
        <end position="24"/>
    </location>
</feature>
<gene>
    <name evidence="8" type="ORF">ACJHVH_07755</name>
</gene>
<keyword evidence="4" id="KW-0732">Signal</keyword>
<dbReference type="Pfam" id="PF17287">
    <property type="entry name" value="POTRA_3"/>
    <property type="match status" value="1"/>
</dbReference>
<evidence type="ECO:0000256" key="1">
    <source>
        <dbReference type="ARBA" id="ARBA00022452"/>
    </source>
</evidence>
<keyword evidence="3" id="KW-0998">Cell outer membrane</keyword>
<dbReference type="InterPro" id="IPR051544">
    <property type="entry name" value="TPS_OM_transporter"/>
</dbReference>
<evidence type="ECO:0000313" key="8">
    <source>
        <dbReference type="EMBL" id="MFL1732881.1"/>
    </source>
</evidence>
<keyword evidence="1" id="KW-1134">Transmembrane beta strand</keyword>
<accession>A0ABW8U700</accession>
<dbReference type="Pfam" id="PF03865">
    <property type="entry name" value="ShlB"/>
    <property type="match status" value="1"/>
</dbReference>
<dbReference type="PANTHER" id="PTHR34597">
    <property type="entry name" value="SLR1661 PROTEIN"/>
    <property type="match status" value="1"/>
</dbReference>
<dbReference type="RefSeq" id="WP_407069404.1">
    <property type="nucleotide sequence ID" value="NZ_JBJJXE010000013.1"/>
</dbReference>
<evidence type="ECO:0000256" key="2">
    <source>
        <dbReference type="ARBA" id="ARBA00022692"/>
    </source>
</evidence>
<keyword evidence="1" id="KW-0472">Membrane</keyword>
<proteinExistence type="predicted"/>
<dbReference type="InterPro" id="IPR013686">
    <property type="entry name" value="Polypept-transport_assoc_ShlB"/>
</dbReference>
<dbReference type="InterPro" id="IPR035251">
    <property type="entry name" value="ShlB_POTRA"/>
</dbReference>
<dbReference type="EMBL" id="JBJJXE010000013">
    <property type="protein sequence ID" value="MFL1732881.1"/>
    <property type="molecule type" value="Genomic_DNA"/>
</dbReference>
<feature type="domain" description="Haemolysin activator HlyB C-terminal" evidence="5">
    <location>
        <begin position="245"/>
        <end position="611"/>
    </location>
</feature>
<dbReference type="Gene3D" id="3.10.20.310">
    <property type="entry name" value="membrane protein fhac"/>
    <property type="match status" value="1"/>
</dbReference>
<evidence type="ECO:0000256" key="4">
    <source>
        <dbReference type="SAM" id="SignalP"/>
    </source>
</evidence>
<dbReference type="Pfam" id="PF08479">
    <property type="entry name" value="POTRA_2"/>
    <property type="match status" value="1"/>
</dbReference>
<dbReference type="InterPro" id="IPR005565">
    <property type="entry name" value="Hemolysn_activator_HlyB_C"/>
</dbReference>
<dbReference type="PANTHER" id="PTHR34597:SF3">
    <property type="entry name" value="OUTER MEMBRANE TRANSPORTER CDIB"/>
    <property type="match status" value="1"/>
</dbReference>
<evidence type="ECO:0000313" key="9">
    <source>
        <dbReference type="Proteomes" id="UP001624684"/>
    </source>
</evidence>
<keyword evidence="9" id="KW-1185">Reference proteome</keyword>